<evidence type="ECO:0000256" key="6">
    <source>
        <dbReference type="PIRSR" id="PIRSR001100-1"/>
    </source>
</evidence>
<dbReference type="PANTHER" id="PTHR34876">
    <property type="match status" value="1"/>
</dbReference>
<dbReference type="PIRSF" id="PIRSF001100">
    <property type="entry name" value="Beta_cellobiohydrolase"/>
    <property type="match status" value="1"/>
</dbReference>
<dbReference type="PROSITE" id="PS00655">
    <property type="entry name" value="GLYCOSYL_HYDROL_F6_1"/>
    <property type="match status" value="1"/>
</dbReference>
<dbReference type="EMBL" id="MU157864">
    <property type="protein sequence ID" value="KAF9527136.1"/>
    <property type="molecule type" value="Genomic_DNA"/>
</dbReference>
<protein>
    <recommendedName>
        <fullName evidence="10">Glucanase</fullName>
        <ecNumber evidence="10">3.2.1.-</ecNumber>
    </recommendedName>
</protein>
<keyword evidence="4 10" id="KW-0326">Glycosidase</keyword>
<dbReference type="OrthoDB" id="64893at2759"/>
<evidence type="ECO:0000256" key="3">
    <source>
        <dbReference type="ARBA" id="ARBA00023277"/>
    </source>
</evidence>
<dbReference type="Proteomes" id="UP000807306">
    <property type="component" value="Unassembled WGS sequence"/>
</dbReference>
<feature type="binding site" evidence="7">
    <location>
        <position position="344"/>
    </location>
    <ligand>
        <name>substrate</name>
    </ligand>
</feature>
<dbReference type="InterPro" id="IPR036434">
    <property type="entry name" value="Beta_cellobiohydrolase_sf"/>
</dbReference>
<organism evidence="11 12">
    <name type="scientific">Crepidotus variabilis</name>
    <dbReference type="NCBI Taxonomy" id="179855"/>
    <lineage>
        <taxon>Eukaryota</taxon>
        <taxon>Fungi</taxon>
        <taxon>Dikarya</taxon>
        <taxon>Basidiomycota</taxon>
        <taxon>Agaricomycotina</taxon>
        <taxon>Agaricomycetes</taxon>
        <taxon>Agaricomycetidae</taxon>
        <taxon>Agaricales</taxon>
        <taxon>Agaricineae</taxon>
        <taxon>Crepidotaceae</taxon>
        <taxon>Crepidotus</taxon>
    </lineage>
</organism>
<feature type="binding site" evidence="7">
    <location>
        <position position="348"/>
    </location>
    <ligand>
        <name>substrate</name>
    </ligand>
</feature>
<evidence type="ECO:0000256" key="8">
    <source>
        <dbReference type="PROSITE-ProRule" id="PRU10056"/>
    </source>
</evidence>
<feature type="binding site" evidence="7">
    <location>
        <position position="253"/>
    </location>
    <ligand>
        <name>substrate</name>
    </ligand>
</feature>
<evidence type="ECO:0000256" key="2">
    <source>
        <dbReference type="ARBA" id="ARBA00023001"/>
    </source>
</evidence>
<feature type="binding site" evidence="7">
    <location>
        <position position="214"/>
    </location>
    <ligand>
        <name>substrate</name>
    </ligand>
</feature>
<gene>
    <name evidence="11" type="ORF">CPB83DRAFT_895563</name>
</gene>
<reference evidence="11" key="1">
    <citation type="submission" date="2020-11" db="EMBL/GenBank/DDBJ databases">
        <authorList>
            <consortium name="DOE Joint Genome Institute"/>
            <person name="Ahrendt S."/>
            <person name="Riley R."/>
            <person name="Andreopoulos W."/>
            <person name="Labutti K."/>
            <person name="Pangilinan J."/>
            <person name="Ruiz-Duenas F.J."/>
            <person name="Barrasa J.M."/>
            <person name="Sanchez-Garcia M."/>
            <person name="Camarero S."/>
            <person name="Miyauchi S."/>
            <person name="Serrano A."/>
            <person name="Linde D."/>
            <person name="Babiker R."/>
            <person name="Drula E."/>
            <person name="Ayuso-Fernandez I."/>
            <person name="Pacheco R."/>
            <person name="Padilla G."/>
            <person name="Ferreira P."/>
            <person name="Barriuso J."/>
            <person name="Kellner H."/>
            <person name="Castanera R."/>
            <person name="Alfaro M."/>
            <person name="Ramirez L."/>
            <person name="Pisabarro A.G."/>
            <person name="Kuo A."/>
            <person name="Tritt A."/>
            <person name="Lipzen A."/>
            <person name="He G."/>
            <person name="Yan M."/>
            <person name="Ng V."/>
            <person name="Cullen D."/>
            <person name="Martin F."/>
            <person name="Rosso M.-N."/>
            <person name="Henrissat B."/>
            <person name="Hibbett D."/>
            <person name="Martinez A.T."/>
            <person name="Grigoriev I.V."/>
        </authorList>
    </citation>
    <scope>NUCLEOTIDE SEQUENCE</scope>
    <source>
        <strain evidence="11">CBS 506.95</strain>
    </source>
</reference>
<feature type="chain" id="PRO_5040539833" description="Glucanase" evidence="10">
    <location>
        <begin position="19"/>
        <end position="400"/>
    </location>
</feature>
<dbReference type="GO" id="GO:0030245">
    <property type="term" value="P:cellulose catabolic process"/>
    <property type="evidence" value="ECO:0007669"/>
    <property type="project" value="UniProtKB-KW"/>
</dbReference>
<accession>A0A9P6EDJ8</accession>
<feature type="binding site" evidence="7">
    <location>
        <position position="313"/>
    </location>
    <ligand>
        <name>substrate</name>
    </ligand>
</feature>
<evidence type="ECO:0000256" key="5">
    <source>
        <dbReference type="ARBA" id="ARBA00023326"/>
    </source>
</evidence>
<evidence type="ECO:0000256" key="7">
    <source>
        <dbReference type="PIRSR" id="PIRSR001100-2"/>
    </source>
</evidence>
<comment type="caution">
    <text evidence="11">The sequence shown here is derived from an EMBL/GenBank/DDBJ whole genome shotgun (WGS) entry which is preliminary data.</text>
</comment>
<keyword evidence="3 10" id="KW-0119">Carbohydrate metabolism</keyword>
<feature type="binding site" evidence="7">
    <location>
        <position position="77"/>
    </location>
    <ligand>
        <name>substrate</name>
    </ligand>
</feature>
<keyword evidence="12" id="KW-1185">Reference proteome</keyword>
<evidence type="ECO:0000256" key="10">
    <source>
        <dbReference type="RuleBase" id="RU361186"/>
    </source>
</evidence>
<evidence type="ECO:0000256" key="9">
    <source>
        <dbReference type="PROSITE-ProRule" id="PRU10057"/>
    </source>
</evidence>
<dbReference type="PANTHER" id="PTHR34876:SF10">
    <property type="entry name" value="GLUCANASE"/>
    <property type="match status" value="1"/>
</dbReference>
<comment type="similarity">
    <text evidence="10">Belongs to the glycosyl hydrolase family 6.</text>
</comment>
<feature type="active site" description="Proton donor" evidence="6 9">
    <location>
        <position position="166"/>
    </location>
</feature>
<keyword evidence="5 10" id="KW-0624">Polysaccharide degradation</keyword>
<dbReference type="InterPro" id="IPR016288">
    <property type="entry name" value="Beta_cellobiohydrolase"/>
</dbReference>
<dbReference type="EC" id="3.2.1.-" evidence="10"/>
<feature type="binding site" evidence="7">
    <location>
        <position position="211"/>
    </location>
    <ligand>
        <name>substrate</name>
    </ligand>
</feature>
<evidence type="ECO:0000313" key="12">
    <source>
        <dbReference type="Proteomes" id="UP000807306"/>
    </source>
</evidence>
<evidence type="ECO:0000313" key="11">
    <source>
        <dbReference type="EMBL" id="KAF9527136.1"/>
    </source>
</evidence>
<dbReference type="PROSITE" id="PS00656">
    <property type="entry name" value="GLYCOSYL_HYDROL_F6_2"/>
    <property type="match status" value="1"/>
</dbReference>
<dbReference type="Pfam" id="PF01341">
    <property type="entry name" value="Glyco_hydro_6"/>
    <property type="match status" value="1"/>
</dbReference>
<feature type="active site" description="Proton acceptor" evidence="6">
    <location>
        <position position="350"/>
    </location>
</feature>
<proteinExistence type="inferred from homology"/>
<dbReference type="SUPFAM" id="SSF51989">
    <property type="entry name" value="Glycosyl hydrolases family 6, cellulases"/>
    <property type="match status" value="1"/>
</dbReference>
<keyword evidence="2 10" id="KW-0136">Cellulose degradation</keyword>
<evidence type="ECO:0000256" key="1">
    <source>
        <dbReference type="ARBA" id="ARBA00022801"/>
    </source>
</evidence>
<evidence type="ECO:0000256" key="4">
    <source>
        <dbReference type="ARBA" id="ARBA00023295"/>
    </source>
</evidence>
<dbReference type="PRINTS" id="PR00733">
    <property type="entry name" value="GLHYDRLASE6"/>
</dbReference>
<name>A0A9P6EDJ8_9AGAR</name>
<dbReference type="GO" id="GO:0004553">
    <property type="term" value="F:hydrolase activity, hydrolyzing O-glycosyl compounds"/>
    <property type="evidence" value="ECO:0007669"/>
    <property type="project" value="InterPro"/>
</dbReference>
<dbReference type="Gene3D" id="3.20.20.40">
    <property type="entry name" value="1, 4-beta cellobiohydrolase"/>
    <property type="match status" value="1"/>
</dbReference>
<sequence length="400" mass="43763">MVVLRTFLAGIVFVPLAALSTPATTRDNVNPYIGKNAFANKGYAAKLEATIDYFNAQSDKPNAARTKLVQKIPTFSWLSYSVDVPGIKGLVADALQAQTTSSQKQVVQLVVYNLPDRDCSAKASDGEFHLIDDGLNKYKAFIDAIFAQLTTIDAKKLDFVLIIEPDALANVITSMDFEKCRNAASAYKEGIRYAITKFQLPNVALYLDAGHGGWLGSSEELEPTAQLFAQVLKSAQKSSPATQVRGLAINVSNYNQYIAPVRENYTEGSPSWDEFHYVNSLLPRLKNAGYPTHFIVDQGRAGKAGIRTGWEEWCNLQNAGFGTRPTSDQAVLKNDYVDSIVWVKPGGESDGTSDKNSVRFDNNCVSPVAHIPAPEAGQWFNEYVVNLVKNAEPPLEPSAI</sequence>
<dbReference type="InterPro" id="IPR001524">
    <property type="entry name" value="Glyco_hydro_6_CS"/>
</dbReference>
<keyword evidence="10" id="KW-0732">Signal</keyword>
<feature type="signal peptide" evidence="10">
    <location>
        <begin position="1"/>
        <end position="18"/>
    </location>
</feature>
<dbReference type="AlphaFoldDB" id="A0A9P6EDJ8"/>
<keyword evidence="1 10" id="KW-0378">Hydrolase</keyword>
<feature type="active site" evidence="8">
    <location>
        <position position="118"/>
    </location>
</feature>